<keyword evidence="2" id="KW-0234">DNA repair</keyword>
<feature type="domain" description="Helitron helicase-like" evidence="4">
    <location>
        <begin position="127"/>
        <end position="309"/>
    </location>
</feature>
<keyword evidence="2" id="KW-0378">Hydrolase</keyword>
<evidence type="ECO:0000256" key="2">
    <source>
        <dbReference type="RuleBase" id="RU363044"/>
    </source>
</evidence>
<dbReference type="Pfam" id="PF14214">
    <property type="entry name" value="Helitron_like_N"/>
    <property type="match status" value="1"/>
</dbReference>
<evidence type="ECO:0000256" key="1">
    <source>
        <dbReference type="ARBA" id="ARBA00004474"/>
    </source>
</evidence>
<feature type="domain" description="DNA helicase Pif1-like DEAD-box helicase" evidence="3">
    <location>
        <begin position="768"/>
        <end position="985"/>
    </location>
</feature>
<dbReference type="GO" id="GO:0016787">
    <property type="term" value="F:hydrolase activity"/>
    <property type="evidence" value="ECO:0007669"/>
    <property type="project" value="UniProtKB-KW"/>
</dbReference>
<keyword evidence="2" id="KW-0547">Nucleotide-binding</keyword>
<dbReference type="EC" id="5.6.2.3" evidence="2"/>
<name>A0AAV0EZW9_9ASTE</name>
<dbReference type="GO" id="GO:0000723">
    <property type="term" value="P:telomere maintenance"/>
    <property type="evidence" value="ECO:0007669"/>
    <property type="project" value="InterPro"/>
</dbReference>
<dbReference type="Pfam" id="PF21530">
    <property type="entry name" value="Pif1_2B_dom"/>
    <property type="match status" value="1"/>
</dbReference>
<dbReference type="GO" id="GO:0006310">
    <property type="term" value="P:DNA recombination"/>
    <property type="evidence" value="ECO:0007669"/>
    <property type="project" value="UniProtKB-KW"/>
</dbReference>
<dbReference type="GO" id="GO:0009536">
    <property type="term" value="C:plastid"/>
    <property type="evidence" value="ECO:0007669"/>
    <property type="project" value="UniProtKB-SubCell"/>
</dbReference>
<dbReference type="EMBL" id="CAMAPF010000951">
    <property type="protein sequence ID" value="CAH9128703.1"/>
    <property type="molecule type" value="Genomic_DNA"/>
</dbReference>
<evidence type="ECO:0000259" key="3">
    <source>
        <dbReference type="Pfam" id="PF05970"/>
    </source>
</evidence>
<protein>
    <recommendedName>
        <fullName evidence="2">ATP-dependent DNA helicase</fullName>
        <ecNumber evidence="2">5.6.2.3</ecNumber>
    </recommendedName>
</protein>
<dbReference type="InterPro" id="IPR027417">
    <property type="entry name" value="P-loop_NTPase"/>
</dbReference>
<keyword evidence="7" id="KW-1185">Reference proteome</keyword>
<dbReference type="Gene3D" id="3.40.50.300">
    <property type="entry name" value="P-loop containing nucleotide triphosphate hydrolases"/>
    <property type="match status" value="1"/>
</dbReference>
<organism evidence="6 7">
    <name type="scientific">Cuscuta epithymum</name>
    <dbReference type="NCBI Taxonomy" id="186058"/>
    <lineage>
        <taxon>Eukaryota</taxon>
        <taxon>Viridiplantae</taxon>
        <taxon>Streptophyta</taxon>
        <taxon>Embryophyta</taxon>
        <taxon>Tracheophyta</taxon>
        <taxon>Spermatophyta</taxon>
        <taxon>Magnoliopsida</taxon>
        <taxon>eudicotyledons</taxon>
        <taxon>Gunneridae</taxon>
        <taxon>Pentapetalae</taxon>
        <taxon>asterids</taxon>
        <taxon>lamiids</taxon>
        <taxon>Solanales</taxon>
        <taxon>Convolvulaceae</taxon>
        <taxon>Cuscuteae</taxon>
        <taxon>Cuscuta</taxon>
        <taxon>Cuscuta subgen. Cuscuta</taxon>
    </lineage>
</organism>
<dbReference type="InterPro" id="IPR049163">
    <property type="entry name" value="Pif1-like_2B_dom"/>
</dbReference>
<evidence type="ECO:0000259" key="4">
    <source>
        <dbReference type="Pfam" id="PF14214"/>
    </source>
</evidence>
<gene>
    <name evidence="6" type="ORF">CEPIT_LOCUS29282</name>
</gene>
<accession>A0AAV0EZW9</accession>
<dbReference type="CDD" id="cd18809">
    <property type="entry name" value="SF1_C_RecD"/>
    <property type="match status" value="1"/>
</dbReference>
<keyword evidence="2" id="KW-0227">DNA damage</keyword>
<comment type="cofactor">
    <cofactor evidence="2">
        <name>Mg(2+)</name>
        <dbReference type="ChEBI" id="CHEBI:18420"/>
    </cofactor>
</comment>
<comment type="catalytic activity">
    <reaction evidence="2">
        <text>ATP + H2O = ADP + phosphate + H(+)</text>
        <dbReference type="Rhea" id="RHEA:13065"/>
        <dbReference type="ChEBI" id="CHEBI:15377"/>
        <dbReference type="ChEBI" id="CHEBI:15378"/>
        <dbReference type="ChEBI" id="CHEBI:30616"/>
        <dbReference type="ChEBI" id="CHEBI:43474"/>
        <dbReference type="ChEBI" id="CHEBI:456216"/>
        <dbReference type="EC" id="5.6.2.3"/>
    </reaction>
</comment>
<evidence type="ECO:0000313" key="6">
    <source>
        <dbReference type="EMBL" id="CAH9128703.1"/>
    </source>
</evidence>
<dbReference type="SUPFAM" id="SSF52540">
    <property type="entry name" value="P-loop containing nucleoside triphosphate hydrolases"/>
    <property type="match status" value="2"/>
</dbReference>
<keyword evidence="2" id="KW-0347">Helicase</keyword>
<dbReference type="Proteomes" id="UP001152523">
    <property type="component" value="Unassembled WGS sequence"/>
</dbReference>
<keyword evidence="2" id="KW-0067">ATP-binding</keyword>
<comment type="caution">
    <text evidence="6">The sequence shown here is derived from an EMBL/GenBank/DDBJ whole genome shotgun (WGS) entry which is preliminary data.</text>
</comment>
<comment type="similarity">
    <text evidence="2">Belongs to the helicase family.</text>
</comment>
<dbReference type="Pfam" id="PF05970">
    <property type="entry name" value="PIF1"/>
    <property type="match status" value="1"/>
</dbReference>
<dbReference type="GO" id="GO:0005524">
    <property type="term" value="F:ATP binding"/>
    <property type="evidence" value="ECO:0007669"/>
    <property type="project" value="UniProtKB-KW"/>
</dbReference>
<dbReference type="InterPro" id="IPR010285">
    <property type="entry name" value="DNA_helicase_pif1-like_DEAD"/>
</dbReference>
<dbReference type="InterPro" id="IPR025476">
    <property type="entry name" value="Helitron_helicase-like"/>
</dbReference>
<dbReference type="GO" id="GO:0043139">
    <property type="term" value="F:5'-3' DNA helicase activity"/>
    <property type="evidence" value="ECO:0007669"/>
    <property type="project" value="UniProtKB-EC"/>
</dbReference>
<evidence type="ECO:0000259" key="5">
    <source>
        <dbReference type="Pfam" id="PF21530"/>
    </source>
</evidence>
<proteinExistence type="inferred from homology"/>
<evidence type="ECO:0000313" key="7">
    <source>
        <dbReference type="Proteomes" id="UP001152523"/>
    </source>
</evidence>
<comment type="subcellular location">
    <subcellularLocation>
        <location evidence="1">Plastid</location>
    </subcellularLocation>
</comment>
<dbReference type="PANTHER" id="PTHR10492">
    <property type="match status" value="1"/>
</dbReference>
<feature type="domain" description="DNA helicase Pif1-like 2B" evidence="5">
    <location>
        <begin position="1087"/>
        <end position="1133"/>
    </location>
</feature>
<dbReference type="AlphaFoldDB" id="A0AAV0EZW9"/>
<dbReference type="PANTHER" id="PTHR10492:SF101">
    <property type="entry name" value="ATP-DEPENDENT DNA HELICASE"/>
    <property type="match status" value="1"/>
</dbReference>
<sequence>MLNEHNVLVKSFRMAKEKLHQSQDSNVKLKLIGKRSGDARTYNLPTVNEVAALVVGDFDESLGERDILVETRTGKLQRISELNPAYFGLQYPLLFPYGEDGYREDIPLGNANSVTSRGRQRVSIRQFLAFRLQQRDNLNSCMLKTKRLFQQFVVDGYTMIESGRLQYVRIHQKQLRCEMYKGLSDAILRGENDPCTQGKRIILPPSFTGGARFMIQNYQDAMAICRWAGYPDLFITFTCNPKWPEITRFLRVHNLKPEDRPDIVSRIFKVKLDGLIKDFRRKKVFGNVKAVVYTIEFQKRGLPHAHILLFLENDSKYPTMNDVDKIISAEIPDFHSDPSYYEAVKELMMHGPCGPGVKSSPCMVNGKCTKHFPKPWCSETKVDDDGYPVYRRRKNGRTVKKNNIVLDNRFVVPHNRYLLMKYKAHMNVEWCNQSRSIKYLFKYINKGRDRVTAGFYSTTNEEGTNNPIDEIKMYYDCRYISPCEASWRIFGFEIQYKNPAVERLSFHFPDEQPVIFSDHDELDRILDRKTVKDSMFLAWFEANKKYAEARGLTYVEFPQKFVWKQKTREWVPRKIAFSIGRIYYVPPGSGEIYYLRCLLNHIRGATCFNDLKTIKGVLYRTYREACYALGLLSDDKEYVDGITEASYWAFAFLLRILFAILLVSESLSRPDDVWKKCWKFLADDIQHKQRLLYQHPGLVLSDEQLEKFTLIELELLLRGRGKSLRDYPPMPIPPSDSMLGGLNRLMFEELQYDREALTEEHGTFFRNLTDQQRVVYDKIMESVDNGQGGVFFVYGYGGTGKTFIWRTLSAALRSKGEIVLNVASSGIASLLLPGGRTAHSRFAIPLSLNEDSTCNIKQGSPLAHLIVKSKLIIWDEAPMLHKFCFEAFDRSMRDIMRFSIPDSLSKPFGGKSIVFGGDFRQVLPVIPQGSRQDVVNATINFSYLWHSCEVLRLTKNMRLQASFDANDSETIKRFSEWIISIGDGIAGGANDGSISIQIPEEFILRTLGDPIAKIVESTYPEFLNSSQDFSYFKDRAILAPTLNIVDEINDYMMKLDTSQPSRTYLSSDSVCKSDCNVDLLADLHSPEFLNKIRVSGVPNHELTLKVGTPVMLLRNIDHSMVLCNGTRLIITRLGDHILEARVLTGRSMGQQVLIPRLSLTPSDIRLPFKFQRRQFPIMVAYAMTINKSQGQSLSQVGLLLKKPVFSHGQLYVAVSRVTNPKGLKILILDDKGECSNETTNVVYKEVLQNI</sequence>
<reference evidence="6" key="1">
    <citation type="submission" date="2022-07" db="EMBL/GenBank/DDBJ databases">
        <authorList>
            <person name="Macas J."/>
            <person name="Novak P."/>
            <person name="Neumann P."/>
        </authorList>
    </citation>
    <scope>NUCLEOTIDE SEQUENCE</scope>
</reference>
<dbReference type="GO" id="GO:0006281">
    <property type="term" value="P:DNA repair"/>
    <property type="evidence" value="ECO:0007669"/>
    <property type="project" value="UniProtKB-KW"/>
</dbReference>
<keyword evidence="2" id="KW-0233">DNA recombination</keyword>